<name>A0AAD1XRG6_EUPCR</name>
<reference evidence="1" key="1">
    <citation type="submission" date="2023-07" db="EMBL/GenBank/DDBJ databases">
        <authorList>
            <consortium name="AG Swart"/>
            <person name="Singh M."/>
            <person name="Singh A."/>
            <person name="Seah K."/>
            <person name="Emmerich C."/>
        </authorList>
    </citation>
    <scope>NUCLEOTIDE SEQUENCE</scope>
    <source>
        <strain evidence="1">DP1</strain>
    </source>
</reference>
<accession>A0AAD1XRG6</accession>
<dbReference type="Proteomes" id="UP001295684">
    <property type="component" value="Unassembled WGS sequence"/>
</dbReference>
<dbReference type="AlphaFoldDB" id="A0AAD1XRG6"/>
<dbReference type="EMBL" id="CAMPGE010019080">
    <property type="protein sequence ID" value="CAI2377439.1"/>
    <property type="molecule type" value="Genomic_DNA"/>
</dbReference>
<sequence>MKSLSCNLCDSKISPFCLNPQDVMWICENEQCLFPFNEEAATVKEEGKIRSKMTHNPKDQGATCVTVQEDIIEQHTKLSEFLTHYQQIESGLMPFSDCHILDNVDNEDSFDHLFFQKDEENSDESDDIPMEYDPIFKVEKI</sequence>
<evidence type="ECO:0000313" key="2">
    <source>
        <dbReference type="Proteomes" id="UP001295684"/>
    </source>
</evidence>
<evidence type="ECO:0000313" key="1">
    <source>
        <dbReference type="EMBL" id="CAI2377439.1"/>
    </source>
</evidence>
<comment type="caution">
    <text evidence="1">The sequence shown here is derived from an EMBL/GenBank/DDBJ whole genome shotgun (WGS) entry which is preliminary data.</text>
</comment>
<proteinExistence type="predicted"/>
<organism evidence="1 2">
    <name type="scientific">Euplotes crassus</name>
    <dbReference type="NCBI Taxonomy" id="5936"/>
    <lineage>
        <taxon>Eukaryota</taxon>
        <taxon>Sar</taxon>
        <taxon>Alveolata</taxon>
        <taxon>Ciliophora</taxon>
        <taxon>Intramacronucleata</taxon>
        <taxon>Spirotrichea</taxon>
        <taxon>Hypotrichia</taxon>
        <taxon>Euplotida</taxon>
        <taxon>Euplotidae</taxon>
        <taxon>Moneuplotes</taxon>
    </lineage>
</organism>
<gene>
    <name evidence="1" type="ORF">ECRASSUSDP1_LOCUS18825</name>
</gene>
<keyword evidence="2" id="KW-1185">Reference proteome</keyword>
<protein>
    <submittedName>
        <fullName evidence="1">Uncharacterized protein</fullName>
    </submittedName>
</protein>